<feature type="transmembrane region" description="Helical" evidence="14">
    <location>
        <begin position="427"/>
        <end position="449"/>
    </location>
</feature>
<evidence type="ECO:0000256" key="4">
    <source>
        <dbReference type="ARBA" id="ARBA00022676"/>
    </source>
</evidence>
<feature type="transmembrane region" description="Helical" evidence="14">
    <location>
        <begin position="1258"/>
        <end position="1277"/>
    </location>
</feature>
<feature type="transmembrane region" description="Helical" evidence="14">
    <location>
        <begin position="593"/>
        <end position="612"/>
    </location>
</feature>
<dbReference type="EMBL" id="LR787230">
    <property type="protein sequence ID" value="CAB3263092.1"/>
    <property type="molecule type" value="mRNA"/>
</dbReference>
<feature type="transmembrane region" description="Helical" evidence="14">
    <location>
        <begin position="1609"/>
        <end position="1628"/>
    </location>
</feature>
<feature type="transmembrane region" description="Helical" evidence="14">
    <location>
        <begin position="381"/>
        <end position="402"/>
    </location>
</feature>
<organism evidence="15">
    <name type="scientific">Phallusia mammillata</name>
    <dbReference type="NCBI Taxonomy" id="59560"/>
    <lineage>
        <taxon>Eukaryota</taxon>
        <taxon>Metazoa</taxon>
        <taxon>Chordata</taxon>
        <taxon>Tunicata</taxon>
        <taxon>Ascidiacea</taxon>
        <taxon>Phlebobranchia</taxon>
        <taxon>Ascidiidae</taxon>
        <taxon>Phallusia</taxon>
    </lineage>
</organism>
<comment type="similarity">
    <text evidence="11">Belongs to the chitin synthase family. Class IV subfamily.</text>
</comment>
<keyword evidence="7 14" id="KW-1133">Transmembrane helix</keyword>
<dbReference type="GO" id="GO:0005886">
    <property type="term" value="C:plasma membrane"/>
    <property type="evidence" value="ECO:0007669"/>
    <property type="project" value="UniProtKB-SubCell"/>
</dbReference>
<feature type="transmembrane region" description="Helical" evidence="14">
    <location>
        <begin position="1166"/>
        <end position="1188"/>
    </location>
</feature>
<sequence>MDFQMRPQRQSAASRIDYQDVVQLDSRLSTMNLKRNSVPADGNSFYYAVSDQLSLQGQSTSHVDVRMNSINLLRKTKTIGGITWVNAIQSGLGESQYLQKHSLDGEFNDPVMTQATASSTSYVINIVTKDKTIQIKPDGKKVKGELWLGQVNEESYVSLHKNRGKEVKNTDEVEVFNLADGIKQTAGILKQTTSPSTPPIAGFGRNIYEESMLRGPGMDPSNDDFPDFNDDNEPLIEDETPPYDVFYCEPPEDDSRTTSSVSKFFQKLFKLLSFVIFGGCVLAGGLINKACVLVLGNGAKVYEGTKDALDHDVIRVWSYIILLCMLLAPEVLTMGYSLYRLIMKKESPLDMKTFLWGGLWELLSAVGEGIIFIKVLPYLDATYACLAFPLISFTAIGVNIHAKWTSISHNNKRVTQPHIKYQRYRNLAFAIIALVLQLVGLVTCFAGFFTPDHTVIDSDGNNVTVTSPLKFLTLNYTYIWAFAGFILSSVRYWENFVTGDFNLPFGIKIKAQDLQQKLDHSRFRASFLFSLMKSLVLVGFTFLVFVVLERETYASDYINNGGNDGRDDRSSRILYLLDPSQYNFRNRPRILNTLFYVFATQACCALASFFFGRVACLTLIQREAYTFPTVLVTPIITACSAALAMFKWWYPNNGLLNFVGLAKQYQYLEDYVDWNIYIIPTTENDAIANGQMIGFVLVGLVLGWFATILITLFIWKPKQNRLERTEVLFVKAIYGGPAIDQALMLNRRQFETAYTKSKAKQDLEDEQRRSVSRSSASRTSRRPSRRLTMSKSHKFTPQLFLCATMWHETEQEMTQILTSLMRLDKDQGSRRSNATKDKDYYNFQVHVLFDDAMERTKDGDTKTNRFVHQLCELIPLAANKVELGKGYDLPPPVIYPTPYGGRLEFILPHGNLMVVHLKDKEKIRHRKRWSQCMYMYYILGYLQATKKAYKLEDVFLLALDGDVDFQPNAVLLLLDRMKRNPDVGAACGRIHPTGSGPVVWFQKFEYAVGHWLQKTAEHVLGCVLCSPGCFSMFRAAALVDVNVMNRYTTKATEALHYVQWDQGEDRWLCTLLLKQGWRIEYSAASDSFTFAPEEFKEFYNQRRRWGPSTMANIFDILMDAKLTVKNNIYISWGYISYQIGLMISSILGPATVIMIVQGAYQYVFSWSAALSLVVSLIPVIIFIILCYTTSADTQVAVAGILTILYALVMMAVIVGVIGAMVTTVILDPNSLFMIMLVGLYAFTGIVHPQEMMCLIHGVLYYLCVPSAFIFLMVYSLTNMNNVSWGTREVKKPAEINEDASAQNALEQVANKPGGKSMQIGPQGASIYDAPPSSDGYYSCGLGNLCQCALCITPKPVYIPVPTNEPKTNQPMARKPTMARRNTAHAKQSVYRKYSMAKQQQITGLDPEQIERRLSTRMSVHQLRKMSTKMGSGITTANLRKYSTQRRMSRRDTKTFPKPGNDQPSERAEQLARELESDMPHSSLHDVDLDFYDEEDEVDDERLMEEGDEMLYWVMDGPLEDGVIEYLDDDEREFWKYLIKKYLHPLDEDKAEKARIKGELKDLRNKMTGAYFLANALWLVLNFALQLTITDIAISFVIEGTVVTVNPISFAFLLFFLIILVIQFTCMLVHRWSTALHLLAVTTLKWNDARDGLTNTKQGDIDRENRKREKRKYMAKINGMVANDPEDPITQNGDAQTPAQNFSFRKGSGGFDGYDNETYDEVDIANSITSLDEDSDPYEVVPERPTLRSPVSTLNKQFAKNRPDLAPKPQKDHKMSTAINMGLFSDSKSKLVNNEPEFFNAAAADEIVERHLADDHKVRFVTTSHDSADEGNTQF</sequence>
<evidence type="ECO:0000256" key="11">
    <source>
        <dbReference type="ARBA" id="ARBA00046329"/>
    </source>
</evidence>
<dbReference type="CDD" id="cd04190">
    <property type="entry name" value="Chitin_synth_C"/>
    <property type="match status" value="1"/>
</dbReference>
<dbReference type="EC" id="2.4.1.16" evidence="2"/>
<evidence type="ECO:0000256" key="1">
    <source>
        <dbReference type="ARBA" id="ARBA00004651"/>
    </source>
</evidence>
<feature type="transmembrane region" description="Helical" evidence="14">
    <location>
        <begin position="624"/>
        <end position="650"/>
    </location>
</feature>
<feature type="region of interest" description="Disordered" evidence="13">
    <location>
        <begin position="761"/>
        <end position="789"/>
    </location>
</feature>
<feature type="transmembrane region" description="Helical" evidence="14">
    <location>
        <begin position="271"/>
        <end position="296"/>
    </location>
</feature>
<dbReference type="InterPro" id="IPR029044">
    <property type="entry name" value="Nucleotide-diphossugar_trans"/>
</dbReference>
<feature type="transmembrane region" description="Helical" evidence="14">
    <location>
        <begin position="692"/>
        <end position="715"/>
    </location>
</feature>
<reference evidence="15" key="1">
    <citation type="submission" date="2020-04" db="EMBL/GenBank/DDBJ databases">
        <authorList>
            <person name="Neveu A P."/>
        </authorList>
    </citation>
    <scope>NUCLEOTIDE SEQUENCE</scope>
    <source>
        <tissue evidence="15">Whole embryo</tissue>
    </source>
</reference>
<keyword evidence="9 14" id="KW-0472">Membrane</keyword>
<comment type="subcellular location">
    <subcellularLocation>
        <location evidence="1">Cell membrane</location>
        <topology evidence="1">Multi-pass membrane protein</topology>
    </subcellularLocation>
</comment>
<feature type="transmembrane region" description="Helical" evidence="14">
    <location>
        <begin position="1195"/>
        <end position="1226"/>
    </location>
</feature>
<evidence type="ECO:0000256" key="13">
    <source>
        <dbReference type="SAM" id="MobiDB-lite"/>
    </source>
</evidence>
<keyword evidence="5" id="KW-0808">Transferase</keyword>
<dbReference type="CDD" id="cd22758">
    <property type="entry name" value="OTU_232R-like"/>
    <property type="match status" value="1"/>
</dbReference>
<keyword evidence="8" id="KW-0175">Coiled coil</keyword>
<dbReference type="PANTHER" id="PTHR22914">
    <property type="entry name" value="CHITIN SYNTHASE"/>
    <property type="match status" value="1"/>
</dbReference>
<evidence type="ECO:0000256" key="9">
    <source>
        <dbReference type="ARBA" id="ARBA00023136"/>
    </source>
</evidence>
<dbReference type="FunFam" id="3.90.550.10:FF:000139">
    <property type="entry name" value="Chitin synthase 8"/>
    <property type="match status" value="1"/>
</dbReference>
<evidence type="ECO:0000256" key="7">
    <source>
        <dbReference type="ARBA" id="ARBA00022989"/>
    </source>
</evidence>
<feature type="region of interest" description="Disordered" evidence="13">
    <location>
        <begin position="1441"/>
        <end position="1466"/>
    </location>
</feature>
<evidence type="ECO:0000256" key="12">
    <source>
        <dbReference type="ARBA" id="ARBA00048014"/>
    </source>
</evidence>
<dbReference type="Gene3D" id="3.90.70.80">
    <property type="match status" value="1"/>
</dbReference>
<feature type="transmembrane region" description="Helical" evidence="14">
    <location>
        <begin position="527"/>
        <end position="548"/>
    </location>
</feature>
<dbReference type="SUPFAM" id="SSF53448">
    <property type="entry name" value="Nucleotide-diphospho-sugar transferases"/>
    <property type="match status" value="1"/>
</dbReference>
<keyword evidence="6 14" id="KW-0812">Transmembrane</keyword>
<evidence type="ECO:0000313" key="15">
    <source>
        <dbReference type="EMBL" id="CAB3263092.1"/>
    </source>
</evidence>
<dbReference type="GO" id="GO:0004100">
    <property type="term" value="F:chitin synthase activity"/>
    <property type="evidence" value="ECO:0007669"/>
    <property type="project" value="UniProtKB-EC"/>
</dbReference>
<keyword evidence="4" id="KW-0328">Glycosyltransferase</keyword>
<keyword evidence="10" id="KW-0325">Glycoprotein</keyword>
<dbReference type="PANTHER" id="PTHR22914:SF42">
    <property type="entry name" value="CHITIN SYNTHASE"/>
    <property type="match status" value="1"/>
</dbReference>
<keyword evidence="3" id="KW-1003">Cell membrane</keyword>
<dbReference type="InterPro" id="IPR004835">
    <property type="entry name" value="Chitin_synth"/>
</dbReference>
<evidence type="ECO:0000256" key="3">
    <source>
        <dbReference type="ARBA" id="ARBA00022475"/>
    </source>
</evidence>
<gene>
    <name evidence="15" type="primary">LOC101242576</name>
</gene>
<dbReference type="Gene3D" id="3.90.550.10">
    <property type="entry name" value="Spore Coat Polysaccharide Biosynthesis Protein SpsA, Chain A"/>
    <property type="match status" value="1"/>
</dbReference>
<feature type="transmembrane region" description="Helical" evidence="14">
    <location>
        <begin position="316"/>
        <end position="342"/>
    </location>
</feature>
<evidence type="ECO:0000256" key="5">
    <source>
        <dbReference type="ARBA" id="ARBA00022679"/>
    </source>
</evidence>
<protein>
    <recommendedName>
        <fullName evidence="2">chitin synthase</fullName>
        <ecNumber evidence="2">2.4.1.16</ecNumber>
    </recommendedName>
</protein>
<feature type="transmembrane region" description="Helical" evidence="14">
    <location>
        <begin position="1569"/>
        <end position="1597"/>
    </location>
</feature>
<comment type="catalytic activity">
    <reaction evidence="12">
        <text>[(1-&gt;4)-N-acetyl-beta-D-glucosaminyl](n) + UDP-N-acetyl-alpha-D-glucosamine = [(1-&gt;4)-N-acetyl-beta-D-glucosaminyl](n+1) + UDP + H(+)</text>
        <dbReference type="Rhea" id="RHEA:16637"/>
        <dbReference type="Rhea" id="RHEA-COMP:9593"/>
        <dbReference type="Rhea" id="RHEA-COMP:9595"/>
        <dbReference type="ChEBI" id="CHEBI:15378"/>
        <dbReference type="ChEBI" id="CHEBI:17029"/>
        <dbReference type="ChEBI" id="CHEBI:57705"/>
        <dbReference type="ChEBI" id="CHEBI:58223"/>
        <dbReference type="EC" id="2.4.1.16"/>
    </reaction>
</comment>
<feature type="transmembrane region" description="Helical" evidence="14">
    <location>
        <begin position="469"/>
        <end position="487"/>
    </location>
</feature>
<evidence type="ECO:0000256" key="8">
    <source>
        <dbReference type="ARBA" id="ARBA00023054"/>
    </source>
</evidence>
<feature type="transmembrane region" description="Helical" evidence="14">
    <location>
        <begin position="1139"/>
        <end position="1160"/>
    </location>
</feature>
<accession>A0A6F9DI42</accession>
<evidence type="ECO:0000256" key="10">
    <source>
        <dbReference type="ARBA" id="ARBA00023180"/>
    </source>
</evidence>
<dbReference type="Pfam" id="PF03142">
    <property type="entry name" value="Chitin_synth_2"/>
    <property type="match status" value="1"/>
</dbReference>
<evidence type="ECO:0000256" key="6">
    <source>
        <dbReference type="ARBA" id="ARBA00022692"/>
    </source>
</evidence>
<proteinExistence type="evidence at transcript level"/>
<evidence type="ECO:0000256" key="2">
    <source>
        <dbReference type="ARBA" id="ARBA00012543"/>
    </source>
</evidence>
<dbReference type="GO" id="GO:0006031">
    <property type="term" value="P:chitin biosynthetic process"/>
    <property type="evidence" value="ECO:0007669"/>
    <property type="project" value="TreeGrafter"/>
</dbReference>
<name>A0A6F9DI42_9ASCI</name>
<feature type="transmembrane region" description="Helical" evidence="14">
    <location>
        <begin position="354"/>
        <end position="375"/>
    </location>
</feature>
<evidence type="ECO:0000256" key="14">
    <source>
        <dbReference type="SAM" id="Phobius"/>
    </source>
</evidence>